<dbReference type="Pfam" id="PF00632">
    <property type="entry name" value="HECT"/>
    <property type="match status" value="1"/>
</dbReference>
<evidence type="ECO:0000256" key="4">
    <source>
        <dbReference type="ARBA" id="ARBA00022679"/>
    </source>
</evidence>
<dbReference type="InterPro" id="IPR000626">
    <property type="entry name" value="Ubiquitin-like_dom"/>
</dbReference>
<evidence type="ECO:0000256" key="5">
    <source>
        <dbReference type="ARBA" id="ARBA00022786"/>
    </source>
</evidence>
<dbReference type="PROSITE" id="PS50053">
    <property type="entry name" value="UBIQUITIN_2"/>
    <property type="match status" value="1"/>
</dbReference>
<dbReference type="InterPro" id="IPR019956">
    <property type="entry name" value="Ubiquitin_dom"/>
</dbReference>
<dbReference type="InterPro" id="IPR000569">
    <property type="entry name" value="HECT_dom"/>
</dbReference>
<sequence>MAGYSDETVESVTRRIEFAMGIPMAEQRLIHKGKQLQPEQTLEQCGIEDDATIHLVARLRSGTHPAPSPVVDYLVAVLSTLRNDGAPVRYGASIVKVLASRHFIFPGFAESFAESEAPMLLASLYVSPRGEGRREYAAECISHILGCLRAKSFECYGTSAALELCKQLRKVCKCDDELCISCRNTLALLLQGCCSWNTKWKISLRDVASFVPELVERMMVGLSLSIRCPTSLTPSFSADIVDFGLFITPLRRRVKMEQGLGGVLSDGTGRFRVGEVHGDERLLQAQVDYLRISFVKLLCKMNECLHVMARRLAGKELDLEKVTCFVAWGEYLRVLKELYEISKVFGNAEEQFWRVLTYHKDIFSVLIAGFAKRGFDHQWILANRNATNFIARRHLAMMHFPRVQHDYDLYEEMLIDRSQLLAESFEYIMGADPEALRSGLFIEFKNEHATGPGVMREWFAMVCCELFNSPLFVACPNDRRRFYPNSASWVYPRHLDYFRFAGRVIALALMKQVQVGIVLDRVFFKQLAGNYNVTLEDVQDADPFLYRSCKQILEMDADFVDSDALGLTFTRELEVFGYKKVVELCPGGKSIVLNSQNRNIYVDLFIKNCFVTLISGQVSHFAMGFSDILSTSNLESFFRWIELQDFDWMLHGNENAISIEDWKAHTKYRGFKETDPQISWFWEIVGKMSEKQRKDLLFFWTSVKYLPVEGFHGLASRLYICRSMQSDSHLPTSHTCFFELCFPPYSSMDIMQDRLGVISQEHIGLGFGTG</sequence>
<dbReference type="Proteomes" id="UP001603857">
    <property type="component" value="Unassembled WGS sequence"/>
</dbReference>
<dbReference type="SMART" id="SM00119">
    <property type="entry name" value="HECTc"/>
    <property type="match status" value="1"/>
</dbReference>
<dbReference type="Gene3D" id="3.90.1750.10">
    <property type="entry name" value="Hect, E3 ligase catalytic domains"/>
    <property type="match status" value="1"/>
</dbReference>
<dbReference type="InterPro" id="IPR035983">
    <property type="entry name" value="Hect_E3_ubiquitin_ligase"/>
</dbReference>
<gene>
    <name evidence="9" type="ORF">Fmac_009305</name>
</gene>
<feature type="active site" description="Glycyl thioester intermediate" evidence="6">
    <location>
        <position position="736"/>
    </location>
</feature>
<dbReference type="AlphaFoldDB" id="A0ABD1MZV1"/>
<evidence type="ECO:0000256" key="2">
    <source>
        <dbReference type="ARBA" id="ARBA00004906"/>
    </source>
</evidence>
<reference evidence="9 10" key="1">
    <citation type="submission" date="2024-08" db="EMBL/GenBank/DDBJ databases">
        <title>Insights into the chromosomal genome structure of Flemingia macrophylla.</title>
        <authorList>
            <person name="Ding Y."/>
            <person name="Zhao Y."/>
            <person name="Bi W."/>
            <person name="Wu M."/>
            <person name="Zhao G."/>
            <person name="Gong Y."/>
            <person name="Li W."/>
            <person name="Zhang P."/>
        </authorList>
    </citation>
    <scope>NUCLEOTIDE SEQUENCE [LARGE SCALE GENOMIC DNA]</scope>
    <source>
        <strain evidence="9">DYQJB</strain>
        <tissue evidence="9">Leaf</tissue>
    </source>
</reference>
<evidence type="ECO:0000259" key="8">
    <source>
        <dbReference type="PROSITE" id="PS50237"/>
    </source>
</evidence>
<dbReference type="SUPFAM" id="SSF54236">
    <property type="entry name" value="Ubiquitin-like"/>
    <property type="match status" value="1"/>
</dbReference>
<dbReference type="SMART" id="SM00213">
    <property type="entry name" value="UBQ"/>
    <property type="match status" value="1"/>
</dbReference>
<name>A0ABD1MZV1_9FABA</name>
<dbReference type="GO" id="GO:0061630">
    <property type="term" value="F:ubiquitin protein ligase activity"/>
    <property type="evidence" value="ECO:0007669"/>
    <property type="project" value="UniProtKB-EC"/>
</dbReference>
<dbReference type="PROSITE" id="PS50237">
    <property type="entry name" value="HECT"/>
    <property type="match status" value="1"/>
</dbReference>
<keyword evidence="10" id="KW-1185">Reference proteome</keyword>
<evidence type="ECO:0000313" key="10">
    <source>
        <dbReference type="Proteomes" id="UP001603857"/>
    </source>
</evidence>
<evidence type="ECO:0000256" key="6">
    <source>
        <dbReference type="PROSITE-ProRule" id="PRU00104"/>
    </source>
</evidence>
<dbReference type="FunFam" id="3.30.2410.10:FF:000020">
    <property type="entry name" value="E3 ubiquitin-protein ligase UPL5"/>
    <property type="match status" value="1"/>
</dbReference>
<dbReference type="PANTHER" id="PTHR11254:SF424">
    <property type="entry name" value="E3 UBIQUITIN-PROTEIN LIGASE UPL5"/>
    <property type="match status" value="1"/>
</dbReference>
<feature type="domain" description="HECT" evidence="8">
    <location>
        <begin position="432"/>
        <end position="770"/>
    </location>
</feature>
<dbReference type="Gene3D" id="3.30.2410.10">
    <property type="entry name" value="Hect, E3 ligase catalytic domain"/>
    <property type="match status" value="1"/>
</dbReference>
<dbReference type="InterPro" id="IPR029071">
    <property type="entry name" value="Ubiquitin-like_domsf"/>
</dbReference>
<protein>
    <recommendedName>
        <fullName evidence="3">HECT-type E3 ubiquitin transferase</fullName>
        <ecNumber evidence="3">2.3.2.26</ecNumber>
    </recommendedName>
</protein>
<accession>A0ABD1MZV1</accession>
<keyword evidence="5 6" id="KW-0833">Ubl conjugation pathway</keyword>
<dbReference type="CDD" id="cd00078">
    <property type="entry name" value="HECTc"/>
    <property type="match status" value="1"/>
</dbReference>
<keyword evidence="4" id="KW-0808">Transferase</keyword>
<evidence type="ECO:0000256" key="3">
    <source>
        <dbReference type="ARBA" id="ARBA00012485"/>
    </source>
</evidence>
<dbReference type="InterPro" id="IPR050409">
    <property type="entry name" value="E3_ubiq-protein_ligase"/>
</dbReference>
<dbReference type="Pfam" id="PF00240">
    <property type="entry name" value="ubiquitin"/>
    <property type="match status" value="1"/>
</dbReference>
<comment type="caution">
    <text evidence="9">The sequence shown here is derived from an EMBL/GenBank/DDBJ whole genome shotgun (WGS) entry which is preliminary data.</text>
</comment>
<organism evidence="9 10">
    <name type="scientific">Flemingia macrophylla</name>
    <dbReference type="NCBI Taxonomy" id="520843"/>
    <lineage>
        <taxon>Eukaryota</taxon>
        <taxon>Viridiplantae</taxon>
        <taxon>Streptophyta</taxon>
        <taxon>Embryophyta</taxon>
        <taxon>Tracheophyta</taxon>
        <taxon>Spermatophyta</taxon>
        <taxon>Magnoliopsida</taxon>
        <taxon>eudicotyledons</taxon>
        <taxon>Gunneridae</taxon>
        <taxon>Pentapetalae</taxon>
        <taxon>rosids</taxon>
        <taxon>fabids</taxon>
        <taxon>Fabales</taxon>
        <taxon>Fabaceae</taxon>
        <taxon>Papilionoideae</taxon>
        <taxon>50 kb inversion clade</taxon>
        <taxon>NPAAA clade</taxon>
        <taxon>indigoferoid/millettioid clade</taxon>
        <taxon>Phaseoleae</taxon>
        <taxon>Flemingia</taxon>
    </lineage>
</organism>
<comment type="catalytic activity">
    <reaction evidence="1">
        <text>S-ubiquitinyl-[E2 ubiquitin-conjugating enzyme]-L-cysteine + [acceptor protein]-L-lysine = [E2 ubiquitin-conjugating enzyme]-L-cysteine + N(6)-ubiquitinyl-[acceptor protein]-L-lysine.</text>
        <dbReference type="EC" id="2.3.2.26"/>
    </reaction>
</comment>
<proteinExistence type="predicted"/>
<dbReference type="Gene3D" id="3.30.2160.10">
    <property type="entry name" value="Hect, E3 ligase catalytic domain"/>
    <property type="match status" value="1"/>
</dbReference>
<dbReference type="PRINTS" id="PR00348">
    <property type="entry name" value="UBIQUITIN"/>
</dbReference>
<dbReference type="Gene3D" id="3.10.20.90">
    <property type="entry name" value="Phosphatidylinositol 3-kinase Catalytic Subunit, Chain A, domain 1"/>
    <property type="match status" value="1"/>
</dbReference>
<evidence type="ECO:0000259" key="7">
    <source>
        <dbReference type="PROSITE" id="PS50053"/>
    </source>
</evidence>
<evidence type="ECO:0000313" key="9">
    <source>
        <dbReference type="EMBL" id="KAL2341365.1"/>
    </source>
</evidence>
<dbReference type="PANTHER" id="PTHR11254">
    <property type="entry name" value="HECT DOMAIN UBIQUITIN-PROTEIN LIGASE"/>
    <property type="match status" value="1"/>
</dbReference>
<dbReference type="EMBL" id="JBGMDY010000003">
    <property type="protein sequence ID" value="KAL2341365.1"/>
    <property type="molecule type" value="Genomic_DNA"/>
</dbReference>
<dbReference type="EC" id="2.3.2.26" evidence="3"/>
<feature type="domain" description="Ubiquitin-like" evidence="7">
    <location>
        <begin position="6"/>
        <end position="62"/>
    </location>
</feature>
<dbReference type="SUPFAM" id="SSF56204">
    <property type="entry name" value="Hect, E3 ligase catalytic domain"/>
    <property type="match status" value="1"/>
</dbReference>
<evidence type="ECO:0000256" key="1">
    <source>
        <dbReference type="ARBA" id="ARBA00000885"/>
    </source>
</evidence>
<comment type="pathway">
    <text evidence="2">Protein modification; protein ubiquitination.</text>
</comment>